<evidence type="ECO:0000313" key="1">
    <source>
        <dbReference type="EMBL" id="KAJ9582935.1"/>
    </source>
</evidence>
<dbReference type="AlphaFoldDB" id="A0AAD7ZLN3"/>
<gene>
    <name evidence="1" type="ORF">L9F63_022721</name>
</gene>
<dbReference type="Proteomes" id="UP001233999">
    <property type="component" value="Unassembled WGS sequence"/>
</dbReference>
<dbReference type="EMBL" id="JASPKZ010007703">
    <property type="protein sequence ID" value="KAJ9582935.1"/>
    <property type="molecule type" value="Genomic_DNA"/>
</dbReference>
<keyword evidence="2" id="KW-1185">Reference proteome</keyword>
<organism evidence="1 2">
    <name type="scientific">Diploptera punctata</name>
    <name type="common">Pacific beetle cockroach</name>
    <dbReference type="NCBI Taxonomy" id="6984"/>
    <lineage>
        <taxon>Eukaryota</taxon>
        <taxon>Metazoa</taxon>
        <taxon>Ecdysozoa</taxon>
        <taxon>Arthropoda</taxon>
        <taxon>Hexapoda</taxon>
        <taxon>Insecta</taxon>
        <taxon>Pterygota</taxon>
        <taxon>Neoptera</taxon>
        <taxon>Polyneoptera</taxon>
        <taxon>Dictyoptera</taxon>
        <taxon>Blattodea</taxon>
        <taxon>Blaberoidea</taxon>
        <taxon>Blaberidae</taxon>
        <taxon>Diplopterinae</taxon>
        <taxon>Diploptera</taxon>
    </lineage>
</organism>
<reference evidence="1" key="1">
    <citation type="journal article" date="2023" name="IScience">
        <title>Live-bearing cockroach genome reveals convergent evolutionary mechanisms linked to viviparity in insects and beyond.</title>
        <authorList>
            <person name="Fouks B."/>
            <person name="Harrison M.C."/>
            <person name="Mikhailova A.A."/>
            <person name="Marchal E."/>
            <person name="English S."/>
            <person name="Carruthers M."/>
            <person name="Jennings E.C."/>
            <person name="Chiamaka E.L."/>
            <person name="Frigard R.A."/>
            <person name="Pippel M."/>
            <person name="Attardo G.M."/>
            <person name="Benoit J.B."/>
            <person name="Bornberg-Bauer E."/>
            <person name="Tobe S.S."/>
        </authorList>
    </citation>
    <scope>NUCLEOTIDE SEQUENCE</scope>
    <source>
        <strain evidence="1">Stay&amp;Tobe</strain>
    </source>
</reference>
<sequence length="126" mass="14754">DPPRDLIFLDLHDKIEIEVLGILHLHSLEFRLGDFIIIFNLRYYISMEERVAIVLCTGTRDCHMKTPELNLLIHSRTYMILRMHQFDVSVCLITAVLWKAQNNGIGENSAYRSKYFSQLISDSRNE</sequence>
<accession>A0AAD7ZLN3</accession>
<name>A0AAD7ZLN3_DIPPU</name>
<feature type="non-terminal residue" evidence="1">
    <location>
        <position position="126"/>
    </location>
</feature>
<reference evidence="1" key="2">
    <citation type="submission" date="2023-05" db="EMBL/GenBank/DDBJ databases">
        <authorList>
            <person name="Fouks B."/>
        </authorList>
    </citation>
    <scope>NUCLEOTIDE SEQUENCE</scope>
    <source>
        <strain evidence="1">Stay&amp;Tobe</strain>
        <tissue evidence="1">Testes</tissue>
    </source>
</reference>
<comment type="caution">
    <text evidence="1">The sequence shown here is derived from an EMBL/GenBank/DDBJ whole genome shotgun (WGS) entry which is preliminary data.</text>
</comment>
<protein>
    <submittedName>
        <fullName evidence="1">Uncharacterized protein</fullName>
    </submittedName>
</protein>
<proteinExistence type="predicted"/>
<feature type="non-terminal residue" evidence="1">
    <location>
        <position position="1"/>
    </location>
</feature>
<evidence type="ECO:0000313" key="2">
    <source>
        <dbReference type="Proteomes" id="UP001233999"/>
    </source>
</evidence>